<dbReference type="AlphaFoldDB" id="A0A1S1NGS2"/>
<dbReference type="CDD" id="cd06558">
    <property type="entry name" value="crotonase-like"/>
    <property type="match status" value="1"/>
</dbReference>
<dbReference type="InterPro" id="IPR029045">
    <property type="entry name" value="ClpP/crotonase-like_dom_sf"/>
</dbReference>
<dbReference type="SUPFAM" id="SSF52096">
    <property type="entry name" value="ClpP/crotonase"/>
    <property type="match status" value="1"/>
</dbReference>
<comment type="similarity">
    <text evidence="1">Belongs to the enoyl-CoA hydratase/isomerase family.</text>
</comment>
<proteinExistence type="inferred from homology"/>
<dbReference type="Gene3D" id="3.90.226.10">
    <property type="entry name" value="2-enoyl-CoA Hydratase, Chain A, domain 1"/>
    <property type="match status" value="1"/>
</dbReference>
<sequence length="260" mass="27497">MSDELVVTADGGVRTVTLNRPQAKNVIDAALHHRLLDVWHDLDRDPDARCVILTGAGQTFSGGGDFAFLKAQHQSLDLRYAVSHQAGGILNAMINFRLPVVAAVNGPAVGLGASLALCCDLVLMSEGSYLCDPHVSIGLTAGDGGALLWPYMMSMIRAKEYIYTGARIPAAEAMDLGLANRVTTADTLMTEANALAAKLAAQPARALQTTKRAFSKHIAQAALAIVDYGLAAETVELGAEEHIDKVREFLGPDKYDAIGG</sequence>
<dbReference type="GO" id="GO:0003824">
    <property type="term" value="F:catalytic activity"/>
    <property type="evidence" value="ECO:0007669"/>
    <property type="project" value="UniProtKB-ARBA"/>
</dbReference>
<evidence type="ECO:0000256" key="1">
    <source>
        <dbReference type="ARBA" id="ARBA00005254"/>
    </source>
</evidence>
<evidence type="ECO:0000313" key="3">
    <source>
        <dbReference type="Proteomes" id="UP000179734"/>
    </source>
</evidence>
<accession>A0A1S1NGS2</accession>
<dbReference type="PANTHER" id="PTHR43802">
    <property type="entry name" value="ENOYL-COA HYDRATASE"/>
    <property type="match status" value="1"/>
</dbReference>
<keyword evidence="3" id="KW-1185">Reference proteome</keyword>
<gene>
    <name evidence="2" type="ORF">BKN37_16520</name>
</gene>
<evidence type="ECO:0008006" key="4">
    <source>
        <dbReference type="Google" id="ProtNLM"/>
    </source>
</evidence>
<dbReference type="EMBL" id="MLQM01000094">
    <property type="protein sequence ID" value="OHV01774.1"/>
    <property type="molecule type" value="Genomic_DNA"/>
</dbReference>
<reference evidence="2 3" key="1">
    <citation type="submission" date="2016-10" db="EMBL/GenBank/DDBJ databases">
        <title>Genome sequence of Mycobacterium talmonii.</title>
        <authorList>
            <person name="Greninger A.L."/>
            <person name="Elliott B."/>
            <person name="Vasireddy S."/>
            <person name="Vasireddy R."/>
        </authorList>
    </citation>
    <scope>NUCLEOTIDE SEQUENCE [LARGE SCALE GENOMIC DNA]</scope>
    <source>
        <strain evidence="3">NE-TNMC-100812</strain>
    </source>
</reference>
<evidence type="ECO:0000313" key="2">
    <source>
        <dbReference type="EMBL" id="OHV01774.1"/>
    </source>
</evidence>
<name>A0A1S1NGS2_9MYCO</name>
<dbReference type="PANTHER" id="PTHR43802:SF1">
    <property type="entry name" value="IP11341P-RELATED"/>
    <property type="match status" value="1"/>
</dbReference>
<dbReference type="InterPro" id="IPR001753">
    <property type="entry name" value="Enoyl-CoA_hydra/iso"/>
</dbReference>
<organism evidence="2 3">
    <name type="scientific">Mycobacterium talmoniae</name>
    <dbReference type="NCBI Taxonomy" id="1858794"/>
    <lineage>
        <taxon>Bacteria</taxon>
        <taxon>Bacillati</taxon>
        <taxon>Actinomycetota</taxon>
        <taxon>Actinomycetes</taxon>
        <taxon>Mycobacteriales</taxon>
        <taxon>Mycobacteriaceae</taxon>
        <taxon>Mycobacterium</taxon>
    </lineage>
</organism>
<protein>
    <recommendedName>
        <fullName evidence="4">Enoyl-CoA hydratase</fullName>
    </recommendedName>
</protein>
<comment type="caution">
    <text evidence="2">The sequence shown here is derived from an EMBL/GenBank/DDBJ whole genome shotgun (WGS) entry which is preliminary data.</text>
</comment>
<dbReference type="Proteomes" id="UP000179734">
    <property type="component" value="Unassembled WGS sequence"/>
</dbReference>
<dbReference type="Pfam" id="PF00378">
    <property type="entry name" value="ECH_1"/>
    <property type="match status" value="1"/>
</dbReference>